<dbReference type="Proteomes" id="UP000054725">
    <property type="component" value="Unassembled WGS sequence"/>
</dbReference>
<dbReference type="GO" id="GO:0016779">
    <property type="term" value="F:nucleotidyltransferase activity"/>
    <property type="evidence" value="ECO:0007669"/>
    <property type="project" value="InterPro"/>
</dbReference>
<dbReference type="Gene3D" id="1.25.40.10">
    <property type="entry name" value="Tetratricopeptide repeat domain"/>
    <property type="match status" value="1"/>
</dbReference>
<dbReference type="PANTHER" id="PTHR43051">
    <property type="entry name" value="POLYNUCLEOTIDE ADENYLYLTRANSFERASE FAMILY PROTEIN"/>
    <property type="match status" value="1"/>
</dbReference>
<dbReference type="RefSeq" id="WP_058505132.1">
    <property type="nucleotide sequence ID" value="NZ_CAAAIF010000012.1"/>
</dbReference>
<dbReference type="InterPro" id="IPR002646">
    <property type="entry name" value="PolA_pol_head_dom"/>
</dbReference>
<dbReference type="Pfam" id="PF01743">
    <property type="entry name" value="PolyA_pol"/>
    <property type="match status" value="1"/>
</dbReference>
<dbReference type="PATRIC" id="fig|45070.6.peg.2233"/>
<keyword evidence="3" id="KW-0694">RNA-binding</keyword>
<dbReference type="SUPFAM" id="SSF81891">
    <property type="entry name" value="Poly A polymerase C-terminal region-like"/>
    <property type="match status" value="1"/>
</dbReference>
<dbReference type="Pfam" id="PF12627">
    <property type="entry name" value="PolyA_pol_RNAbd"/>
    <property type="match status" value="1"/>
</dbReference>
<dbReference type="Gene3D" id="3.30.460.10">
    <property type="entry name" value="Beta Polymerase, domain 2"/>
    <property type="match status" value="1"/>
</dbReference>
<dbReference type="InterPro" id="IPR032828">
    <property type="entry name" value="PolyA_RNA-bd"/>
</dbReference>
<dbReference type="EMBL" id="LNYO01000021">
    <property type="protein sequence ID" value="KTD33826.1"/>
    <property type="molecule type" value="Genomic_DNA"/>
</dbReference>
<sequence>MRLRYKKKKTRTSKAQVEDELILICPMTYGEENPSDNSLSLLNDTSPPKFDIRLTSSPAYLARKFEHIKQYRTKPHEADAIQTTIGYIYFGDMEKATELYQGIKDRMDRQESIAHHDSTKLMQLYKLIHKATLFVIKKNLLQSMGSQSPQHTLALEIMKYFWIRVQMQYVVSINRMDARGQYDKTNWEKCEIDVNSKIKMQESLSDNDRVACICILQNISETTRLLKMVRADITSLNDVSQESVLIFDRGIDELSKCCEALSTLSDKLLYSTFIHALNHEKQLIESKKNQLIAEDKFQSSLRELEKRKNNLNRIIKTVKLAKPICSDKPTKPVQTKPRKKSTSQPKVEVQTEVVEPRQLLSHAYQLLQSAKFTEALALYKQALQISKKNGDILDEVQSLSSMAECYEVWFKYQPELSDNKEQAITIYEQMIRYGDTFRDSEVYDSLSPYLAFANLALDKLLEKNISSEKEIKVITNTKYDDGAVVKEDMAGKPAATQLSPQAYDIQPCYKIKIKLPIDEKILALMRDIPDSYIVGGAVRNLLLQHQPREYDIVTALTPDELVSQLTQKNYTCKIVGNIYPIVLVTLTTGEVIEVATFRDQKPRESTDTFKYHPDNPTVILNKNYARHPYPDTFNRDVTINCIYYDPRMEEVFSYIAETELDLKSKIIRIIGDPVERFSHDPIIILRVLELSYRLGFQLDENILPAIEQCKAHLLFVSPGRLLHQCHKVFYNGHSQQLFNDLIKFGLVDIMFPDLTLYLSHETLSYYPVLKNLFLEATVLFYQTEPISYPLLFATLLWPIVFDRLCRGEIFTKIANDVLQQQSQIIKILPFMYISIKNIWLNYLTNKNYFSTQLPSEAPFSSSQQTCLLNRFTHYVDHYTIAVNMKKLELNTGNSHLNEQGEPSGLSSLSLLNDKNSHAFRKKGDGEISRERALRPDTTLFL</sequence>
<dbReference type="InterPro" id="IPR043519">
    <property type="entry name" value="NT_sf"/>
</dbReference>
<gene>
    <name evidence="8" type="ORF">Lnau_2118</name>
</gene>
<comment type="caution">
    <text evidence="8">The sequence shown here is derived from an EMBL/GenBank/DDBJ whole genome shotgun (WGS) entry which is preliminary data.</text>
</comment>
<evidence type="ECO:0000256" key="1">
    <source>
        <dbReference type="ARBA" id="ARBA00022679"/>
    </source>
</evidence>
<dbReference type="GO" id="GO:0003723">
    <property type="term" value="F:RNA binding"/>
    <property type="evidence" value="ECO:0007669"/>
    <property type="project" value="UniProtKB-KW"/>
</dbReference>
<protein>
    <submittedName>
        <fullName evidence="8">Poly(A) polymerase I</fullName>
    </submittedName>
</protein>
<name>A0A0W0WNB5_9GAMM</name>
<comment type="similarity">
    <text evidence="3">Belongs to the tRNA nucleotidyltransferase/poly(A) polymerase family.</text>
</comment>
<keyword evidence="9" id="KW-1185">Reference proteome</keyword>
<evidence type="ECO:0000256" key="4">
    <source>
        <dbReference type="SAM" id="Coils"/>
    </source>
</evidence>
<evidence type="ECO:0000259" key="7">
    <source>
        <dbReference type="Pfam" id="PF12627"/>
    </source>
</evidence>
<dbReference type="AlphaFoldDB" id="A0A0W0WNB5"/>
<dbReference type="STRING" id="45070.Lnau_2118"/>
<dbReference type="GO" id="GO:0006396">
    <property type="term" value="P:RNA processing"/>
    <property type="evidence" value="ECO:0007669"/>
    <property type="project" value="InterPro"/>
</dbReference>
<feature type="coiled-coil region" evidence="4">
    <location>
        <begin position="274"/>
        <end position="321"/>
    </location>
</feature>
<evidence type="ECO:0000313" key="8">
    <source>
        <dbReference type="EMBL" id="KTD33826.1"/>
    </source>
</evidence>
<dbReference type="InterPro" id="IPR011990">
    <property type="entry name" value="TPR-like_helical_dom_sf"/>
</dbReference>
<dbReference type="PANTHER" id="PTHR43051:SF1">
    <property type="entry name" value="POLYNUCLEOTIDE ADENYLYLTRANSFERASE FAMILY PROTEIN"/>
    <property type="match status" value="1"/>
</dbReference>
<accession>A0A0W0WNB5</accession>
<dbReference type="GO" id="GO:0000166">
    <property type="term" value="F:nucleotide binding"/>
    <property type="evidence" value="ECO:0007669"/>
    <property type="project" value="UniProtKB-KW"/>
</dbReference>
<dbReference type="SUPFAM" id="SSF48452">
    <property type="entry name" value="TPR-like"/>
    <property type="match status" value="1"/>
</dbReference>
<dbReference type="InterPro" id="IPR052191">
    <property type="entry name" value="tRNA_ntf/polyA_polymerase_I"/>
</dbReference>
<keyword evidence="2" id="KW-0547">Nucleotide-binding</keyword>
<evidence type="ECO:0000259" key="6">
    <source>
        <dbReference type="Pfam" id="PF01743"/>
    </source>
</evidence>
<feature type="region of interest" description="Disordered" evidence="5">
    <location>
        <begin position="326"/>
        <end position="348"/>
    </location>
</feature>
<reference evidence="8 9" key="1">
    <citation type="submission" date="2015-11" db="EMBL/GenBank/DDBJ databases">
        <title>Genomic analysis of 38 Legionella species identifies large and diverse effector repertoires.</title>
        <authorList>
            <person name="Burstein D."/>
            <person name="Amaro F."/>
            <person name="Zusman T."/>
            <person name="Lifshitz Z."/>
            <person name="Cohen O."/>
            <person name="Gilbert J.A."/>
            <person name="Pupko T."/>
            <person name="Shuman H.A."/>
            <person name="Segal G."/>
        </authorList>
    </citation>
    <scope>NUCLEOTIDE SEQUENCE [LARGE SCALE GENOMIC DNA]</scope>
    <source>
        <strain evidence="8 9">ATCC 49506</strain>
    </source>
</reference>
<proteinExistence type="inferred from homology"/>
<feature type="domain" description="tRNA nucleotidyltransferase/poly(A) polymerase RNA and SrmB- binding" evidence="7">
    <location>
        <begin position="695"/>
        <end position="755"/>
    </location>
</feature>
<evidence type="ECO:0000256" key="2">
    <source>
        <dbReference type="ARBA" id="ARBA00022741"/>
    </source>
</evidence>
<keyword evidence="4" id="KW-0175">Coiled coil</keyword>
<dbReference type="Gene3D" id="1.10.3090.10">
    <property type="entry name" value="cca-adding enzyme, domain 2"/>
    <property type="match status" value="1"/>
</dbReference>
<organism evidence="8 9">
    <name type="scientific">Legionella nautarum</name>
    <dbReference type="NCBI Taxonomy" id="45070"/>
    <lineage>
        <taxon>Bacteria</taxon>
        <taxon>Pseudomonadati</taxon>
        <taxon>Pseudomonadota</taxon>
        <taxon>Gammaproteobacteria</taxon>
        <taxon>Legionellales</taxon>
        <taxon>Legionellaceae</taxon>
        <taxon>Legionella</taxon>
    </lineage>
</organism>
<dbReference type="OrthoDB" id="9805698at2"/>
<keyword evidence="1 3" id="KW-0808">Transferase</keyword>
<evidence type="ECO:0000256" key="5">
    <source>
        <dbReference type="SAM" id="MobiDB-lite"/>
    </source>
</evidence>
<feature type="domain" description="Poly A polymerase head" evidence="6">
    <location>
        <begin position="532"/>
        <end position="668"/>
    </location>
</feature>
<evidence type="ECO:0000256" key="3">
    <source>
        <dbReference type="RuleBase" id="RU003953"/>
    </source>
</evidence>
<dbReference type="SUPFAM" id="SSF81301">
    <property type="entry name" value="Nucleotidyltransferase"/>
    <property type="match status" value="1"/>
</dbReference>
<evidence type="ECO:0000313" key="9">
    <source>
        <dbReference type="Proteomes" id="UP000054725"/>
    </source>
</evidence>